<evidence type="ECO:0000259" key="8">
    <source>
        <dbReference type="SMART" id="SM00244"/>
    </source>
</evidence>
<dbReference type="Proteomes" id="UP001327219">
    <property type="component" value="Chromosome"/>
</dbReference>
<evidence type="ECO:0000256" key="5">
    <source>
        <dbReference type="ARBA" id="ARBA00023136"/>
    </source>
</evidence>
<feature type="region of interest" description="Disordered" evidence="7">
    <location>
        <begin position="1"/>
        <end position="20"/>
    </location>
</feature>
<keyword evidence="9" id="KW-0645">Protease</keyword>
<dbReference type="CDD" id="cd03404">
    <property type="entry name" value="SPFH_HflK"/>
    <property type="match status" value="1"/>
</dbReference>
<name>A0ABZ0UPM7_9RICK</name>
<feature type="domain" description="Band 7" evidence="8">
    <location>
        <begin position="63"/>
        <end position="258"/>
    </location>
</feature>
<dbReference type="InterPro" id="IPR050710">
    <property type="entry name" value="Band7/mec-2_domain"/>
</dbReference>
<evidence type="ECO:0000256" key="4">
    <source>
        <dbReference type="ARBA" id="ARBA00022989"/>
    </source>
</evidence>
<sequence length="368" mass="42063">MFENPWDTRSQEEKGSSRQQERERILKFLRSMGYRGNNSPQNGSILKLVYLILAVIVVMWLLTGFFTVDTDEEGIVMRFGKYNRYAMPGLNYKLPDPIETVEKISVTRIKRDVIGKITNPIAQHSKIKHLDKDGTKQSEADLSYPKESQMLTGDENIIDMHFYVQWRIGSAQNYLFNIKDNQGDNIVRNTAESVMRQVIGEVTISEALSERRLGIEQKVKKELQEILNSYNSGIEIISVGILYSYVGPEVRDAYRDVQSAKADRERFINQAQAYSNEIIPKAKGEARAIIESALGYKESEIAKAEGDAQKFDEVYKAYSANKDITKKRMYLDTMDKIYGSTNKVVIDKDIAKGVLPYLPLDKIQNKQN</sequence>
<comment type="function">
    <text evidence="6">HflC and HflK could encode or regulate a protease.</text>
</comment>
<dbReference type="PANTHER" id="PTHR43327">
    <property type="entry name" value="STOMATIN-LIKE PROTEIN 2, MITOCHONDRIAL"/>
    <property type="match status" value="1"/>
</dbReference>
<evidence type="ECO:0000256" key="1">
    <source>
        <dbReference type="ARBA" id="ARBA00004167"/>
    </source>
</evidence>
<dbReference type="SMART" id="SM00244">
    <property type="entry name" value="PHB"/>
    <property type="match status" value="1"/>
</dbReference>
<dbReference type="InterPro" id="IPR001107">
    <property type="entry name" value="Band_7"/>
</dbReference>
<dbReference type="InterPro" id="IPR010201">
    <property type="entry name" value="HflK"/>
</dbReference>
<dbReference type="SUPFAM" id="SSF117892">
    <property type="entry name" value="Band 7/SPFH domain"/>
    <property type="match status" value="1"/>
</dbReference>
<accession>A0ABZ0UPM7</accession>
<evidence type="ECO:0000256" key="7">
    <source>
        <dbReference type="SAM" id="MobiDB-lite"/>
    </source>
</evidence>
<evidence type="ECO:0000313" key="9">
    <source>
        <dbReference type="EMBL" id="WPX97083.1"/>
    </source>
</evidence>
<evidence type="ECO:0000256" key="6">
    <source>
        <dbReference type="RuleBase" id="RU364113"/>
    </source>
</evidence>
<organism evidence="9 10">
    <name type="scientific">Candidatus Bandiella euplotis</name>
    <dbReference type="NCBI Taxonomy" id="1664265"/>
    <lineage>
        <taxon>Bacteria</taxon>
        <taxon>Pseudomonadati</taxon>
        <taxon>Pseudomonadota</taxon>
        <taxon>Alphaproteobacteria</taxon>
        <taxon>Rickettsiales</taxon>
        <taxon>Candidatus Midichloriaceae</taxon>
        <taxon>Candidatus Bandiella</taxon>
    </lineage>
</organism>
<keyword evidence="4 6" id="KW-1133">Transmembrane helix</keyword>
<dbReference type="PANTHER" id="PTHR43327:SF2">
    <property type="entry name" value="MODULATOR OF FTSH PROTEASE HFLK"/>
    <property type="match status" value="1"/>
</dbReference>
<dbReference type="EMBL" id="CP110820">
    <property type="protein sequence ID" value="WPX97083.1"/>
    <property type="molecule type" value="Genomic_DNA"/>
</dbReference>
<feature type="compositionally biased region" description="Basic and acidic residues" evidence="7">
    <location>
        <begin position="9"/>
        <end position="20"/>
    </location>
</feature>
<dbReference type="GO" id="GO:0008233">
    <property type="term" value="F:peptidase activity"/>
    <property type="evidence" value="ECO:0007669"/>
    <property type="project" value="UniProtKB-KW"/>
</dbReference>
<proteinExistence type="inferred from homology"/>
<dbReference type="InterPro" id="IPR036013">
    <property type="entry name" value="Band_7/SPFH_dom_sf"/>
</dbReference>
<feature type="transmembrane region" description="Helical" evidence="6">
    <location>
        <begin position="48"/>
        <end position="68"/>
    </location>
</feature>
<dbReference type="Gene3D" id="3.30.479.30">
    <property type="entry name" value="Band 7 domain"/>
    <property type="match status" value="1"/>
</dbReference>
<evidence type="ECO:0000256" key="3">
    <source>
        <dbReference type="ARBA" id="ARBA00022692"/>
    </source>
</evidence>
<dbReference type="Pfam" id="PF01145">
    <property type="entry name" value="Band_7"/>
    <property type="match status" value="1"/>
</dbReference>
<evidence type="ECO:0000256" key="2">
    <source>
        <dbReference type="ARBA" id="ARBA00006971"/>
    </source>
</evidence>
<protein>
    <recommendedName>
        <fullName evidence="6">Protein HflK</fullName>
    </recommendedName>
</protein>
<evidence type="ECO:0000313" key="10">
    <source>
        <dbReference type="Proteomes" id="UP001327219"/>
    </source>
</evidence>
<dbReference type="RefSeq" id="WP_323732717.1">
    <property type="nucleotide sequence ID" value="NZ_CP110820.1"/>
</dbReference>
<keyword evidence="3 6" id="KW-0812">Transmembrane</keyword>
<keyword evidence="10" id="KW-1185">Reference proteome</keyword>
<dbReference type="GO" id="GO:0006508">
    <property type="term" value="P:proteolysis"/>
    <property type="evidence" value="ECO:0007669"/>
    <property type="project" value="UniProtKB-KW"/>
</dbReference>
<keyword evidence="5 6" id="KW-0472">Membrane</keyword>
<comment type="subunit">
    <text evidence="6">HflC and HflK may interact to form a multimeric complex.</text>
</comment>
<keyword evidence="9" id="KW-0378">Hydrolase</keyword>
<comment type="subcellular location">
    <subcellularLocation>
        <location evidence="1">Membrane</location>
        <topology evidence="1">Single-pass membrane protein</topology>
    </subcellularLocation>
</comment>
<gene>
    <name evidence="9" type="ORF">Bandiella_01227</name>
</gene>
<reference evidence="9 10" key="1">
    <citation type="submission" date="2022-11" db="EMBL/GenBank/DDBJ databases">
        <title>Host association and intracellularity evolved multiple times independently in the Rickettsiales.</title>
        <authorList>
            <person name="Castelli M."/>
            <person name="Nardi T."/>
            <person name="Gammuto L."/>
            <person name="Bellinzona G."/>
            <person name="Sabaneyeva E."/>
            <person name="Potekhin A."/>
            <person name="Serra V."/>
            <person name="Petroni G."/>
            <person name="Sassera D."/>
        </authorList>
    </citation>
    <scope>NUCLEOTIDE SEQUENCE [LARGE SCALE GENOMIC DNA]</scope>
    <source>
        <strain evidence="9 10">NDG2</strain>
    </source>
</reference>
<dbReference type="NCBIfam" id="TIGR01933">
    <property type="entry name" value="hflK"/>
    <property type="match status" value="1"/>
</dbReference>
<comment type="similarity">
    <text evidence="2 6">Belongs to the band 7/mec-2 family. HflK subfamily.</text>
</comment>